<proteinExistence type="predicted"/>
<dbReference type="AlphaFoldDB" id="M0M2J4"/>
<gene>
    <name evidence="2" type="ORF">C446_07574</name>
</gene>
<feature type="transmembrane region" description="Helical" evidence="1">
    <location>
        <begin position="74"/>
        <end position="93"/>
    </location>
</feature>
<evidence type="ECO:0000256" key="1">
    <source>
        <dbReference type="SAM" id="Phobius"/>
    </source>
</evidence>
<dbReference type="eggNOG" id="arCOG11835">
    <property type="taxonomic scope" value="Archaea"/>
</dbReference>
<protein>
    <submittedName>
        <fullName evidence="2">Uncharacterized protein</fullName>
    </submittedName>
</protein>
<name>M0M2J4_9EURY</name>
<dbReference type="OrthoDB" id="206100at2157"/>
<evidence type="ECO:0000313" key="2">
    <source>
        <dbReference type="EMBL" id="EMA40012.1"/>
    </source>
</evidence>
<organism evidence="2 3">
    <name type="scientific">Halobiforma nitratireducens JCM 10879</name>
    <dbReference type="NCBI Taxonomy" id="1227454"/>
    <lineage>
        <taxon>Archaea</taxon>
        <taxon>Methanobacteriati</taxon>
        <taxon>Methanobacteriota</taxon>
        <taxon>Stenosarchaea group</taxon>
        <taxon>Halobacteria</taxon>
        <taxon>Halobacteriales</taxon>
        <taxon>Natrialbaceae</taxon>
        <taxon>Halobiforma</taxon>
    </lineage>
</organism>
<dbReference type="EMBL" id="AOMA01000077">
    <property type="protein sequence ID" value="EMA40012.1"/>
    <property type="molecule type" value="Genomic_DNA"/>
</dbReference>
<dbReference type="Proteomes" id="UP000011607">
    <property type="component" value="Unassembled WGS sequence"/>
</dbReference>
<dbReference type="RefSeq" id="WP_006672450.1">
    <property type="nucleotide sequence ID" value="NZ_AOMA01000077.1"/>
</dbReference>
<sequence length="152" mass="15415">MHDVIHAITNPASEPNRGRLLLAASFASFAVAGAATASTDAIVPTVGATALAVGGVYWLALYAKRVTRRTLAQLSLALWVGFLGIAGLHAVGLEAVAASIPGPTATLVLSLTAITWGTLLTACGSTAFLAAREYGASAGTQVEAETSDYSTR</sequence>
<keyword evidence="3" id="KW-1185">Reference proteome</keyword>
<accession>M0M2J4</accession>
<keyword evidence="1" id="KW-1133">Transmembrane helix</keyword>
<feature type="transmembrane region" description="Helical" evidence="1">
    <location>
        <begin position="42"/>
        <end position="62"/>
    </location>
</feature>
<dbReference type="STRING" id="1227454.C446_07574"/>
<feature type="transmembrane region" description="Helical" evidence="1">
    <location>
        <begin position="105"/>
        <end position="131"/>
    </location>
</feature>
<feature type="transmembrane region" description="Helical" evidence="1">
    <location>
        <begin position="20"/>
        <end position="36"/>
    </location>
</feature>
<keyword evidence="1" id="KW-0472">Membrane</keyword>
<keyword evidence="1" id="KW-0812">Transmembrane</keyword>
<evidence type="ECO:0000313" key="3">
    <source>
        <dbReference type="Proteomes" id="UP000011607"/>
    </source>
</evidence>
<comment type="caution">
    <text evidence="2">The sequence shown here is derived from an EMBL/GenBank/DDBJ whole genome shotgun (WGS) entry which is preliminary data.</text>
</comment>
<reference evidence="2 3" key="1">
    <citation type="journal article" date="2014" name="PLoS Genet.">
        <title>Phylogenetically driven sequencing of extremely halophilic archaea reveals strategies for static and dynamic osmo-response.</title>
        <authorList>
            <person name="Becker E.A."/>
            <person name="Seitzer P.M."/>
            <person name="Tritt A."/>
            <person name="Larsen D."/>
            <person name="Krusor M."/>
            <person name="Yao A.I."/>
            <person name="Wu D."/>
            <person name="Madern D."/>
            <person name="Eisen J.A."/>
            <person name="Darling A.E."/>
            <person name="Facciotti M.T."/>
        </authorList>
    </citation>
    <scope>NUCLEOTIDE SEQUENCE [LARGE SCALE GENOMIC DNA]</scope>
    <source>
        <strain evidence="2 3">JCM 10879</strain>
    </source>
</reference>